<sequence length="150" mass="17738">MCFMESSLPEDTANKNKEELEYEEEIHRLRPSKTCQCCTCMDTMMENLPKFPSATEIIKSQSLTNILHNQNSIVNESRIKLRTTPRDFIQTREQETGKLVTYSLEILNFQGHQHSPEEIAPLWKKDCRTWLWKTNTASAKRRELYKRQQN</sequence>
<gene>
    <name evidence="1" type="ORF">J437_LFUL011886</name>
</gene>
<dbReference type="OrthoDB" id="8197201at2759"/>
<dbReference type="EMBL" id="KZ308574">
    <property type="protein sequence ID" value="KAG8231786.1"/>
    <property type="molecule type" value="Genomic_DNA"/>
</dbReference>
<proteinExistence type="predicted"/>
<comment type="caution">
    <text evidence="1">The sequence shown here is derived from an EMBL/GenBank/DDBJ whole genome shotgun (WGS) entry which is preliminary data.</text>
</comment>
<accession>A0A8K0P311</accession>
<evidence type="ECO:0000313" key="1">
    <source>
        <dbReference type="EMBL" id="KAG8231786.1"/>
    </source>
</evidence>
<dbReference type="Proteomes" id="UP000792457">
    <property type="component" value="Unassembled WGS sequence"/>
</dbReference>
<reference evidence="1" key="2">
    <citation type="submission" date="2017-10" db="EMBL/GenBank/DDBJ databases">
        <title>Ladona fulva Genome sequencing and assembly.</title>
        <authorList>
            <person name="Murali S."/>
            <person name="Richards S."/>
            <person name="Bandaranaike D."/>
            <person name="Bellair M."/>
            <person name="Blankenburg K."/>
            <person name="Chao H."/>
            <person name="Dinh H."/>
            <person name="Doddapaneni H."/>
            <person name="Dugan-Rocha S."/>
            <person name="Elkadiri S."/>
            <person name="Gnanaolivu R."/>
            <person name="Hernandez B."/>
            <person name="Skinner E."/>
            <person name="Javaid M."/>
            <person name="Lee S."/>
            <person name="Li M."/>
            <person name="Ming W."/>
            <person name="Munidasa M."/>
            <person name="Muniz J."/>
            <person name="Nguyen L."/>
            <person name="Hughes D."/>
            <person name="Osuji N."/>
            <person name="Pu L.-L."/>
            <person name="Puazo M."/>
            <person name="Qu C."/>
            <person name="Quiroz J."/>
            <person name="Raj R."/>
            <person name="Weissenberger G."/>
            <person name="Xin Y."/>
            <person name="Zou X."/>
            <person name="Han Y."/>
            <person name="Worley K."/>
            <person name="Muzny D."/>
            <person name="Gibbs R."/>
        </authorList>
    </citation>
    <scope>NUCLEOTIDE SEQUENCE</scope>
    <source>
        <strain evidence="1">Sampled in the wild</strain>
    </source>
</reference>
<reference evidence="1" key="1">
    <citation type="submission" date="2013-04" db="EMBL/GenBank/DDBJ databases">
        <authorList>
            <person name="Qu J."/>
            <person name="Murali S.C."/>
            <person name="Bandaranaike D."/>
            <person name="Bellair M."/>
            <person name="Blankenburg K."/>
            <person name="Chao H."/>
            <person name="Dinh H."/>
            <person name="Doddapaneni H."/>
            <person name="Downs B."/>
            <person name="Dugan-Rocha S."/>
            <person name="Elkadiri S."/>
            <person name="Gnanaolivu R.D."/>
            <person name="Hernandez B."/>
            <person name="Javaid M."/>
            <person name="Jayaseelan J.C."/>
            <person name="Lee S."/>
            <person name="Li M."/>
            <person name="Ming W."/>
            <person name="Munidasa M."/>
            <person name="Muniz J."/>
            <person name="Nguyen L."/>
            <person name="Ongeri F."/>
            <person name="Osuji N."/>
            <person name="Pu L.-L."/>
            <person name="Puazo M."/>
            <person name="Qu C."/>
            <person name="Quiroz J."/>
            <person name="Raj R."/>
            <person name="Weissenberger G."/>
            <person name="Xin Y."/>
            <person name="Zou X."/>
            <person name="Han Y."/>
            <person name="Richards S."/>
            <person name="Worley K."/>
            <person name="Muzny D."/>
            <person name="Gibbs R."/>
        </authorList>
    </citation>
    <scope>NUCLEOTIDE SEQUENCE</scope>
    <source>
        <strain evidence="1">Sampled in the wild</strain>
    </source>
</reference>
<organism evidence="1 2">
    <name type="scientific">Ladona fulva</name>
    <name type="common">Scarce chaser dragonfly</name>
    <name type="synonym">Libellula fulva</name>
    <dbReference type="NCBI Taxonomy" id="123851"/>
    <lineage>
        <taxon>Eukaryota</taxon>
        <taxon>Metazoa</taxon>
        <taxon>Ecdysozoa</taxon>
        <taxon>Arthropoda</taxon>
        <taxon>Hexapoda</taxon>
        <taxon>Insecta</taxon>
        <taxon>Pterygota</taxon>
        <taxon>Palaeoptera</taxon>
        <taxon>Odonata</taxon>
        <taxon>Epiprocta</taxon>
        <taxon>Anisoptera</taxon>
        <taxon>Libelluloidea</taxon>
        <taxon>Libellulidae</taxon>
        <taxon>Ladona</taxon>
    </lineage>
</organism>
<evidence type="ECO:0000313" key="2">
    <source>
        <dbReference type="Proteomes" id="UP000792457"/>
    </source>
</evidence>
<keyword evidence="2" id="KW-1185">Reference proteome</keyword>
<dbReference type="AlphaFoldDB" id="A0A8K0P311"/>
<protein>
    <submittedName>
        <fullName evidence="1">Uncharacterized protein</fullName>
    </submittedName>
</protein>
<name>A0A8K0P311_LADFU</name>